<name>A0A067CR35_SAPPC</name>
<evidence type="ECO:0000256" key="1">
    <source>
        <dbReference type="SAM" id="MobiDB-lite"/>
    </source>
</evidence>
<sequence>MLSVLYEQQVQGGYPFTPRKKPRHPGSSRRPSGLRPAPGLDRITRNMNQVDFNSLEEEDDDDENTRGSYYATEGELLTPVPVRRSRRLHSGAPSVYLG</sequence>
<organism evidence="2 3">
    <name type="scientific">Saprolegnia parasitica (strain CBS 223.65)</name>
    <dbReference type="NCBI Taxonomy" id="695850"/>
    <lineage>
        <taxon>Eukaryota</taxon>
        <taxon>Sar</taxon>
        <taxon>Stramenopiles</taxon>
        <taxon>Oomycota</taxon>
        <taxon>Saprolegniomycetes</taxon>
        <taxon>Saprolegniales</taxon>
        <taxon>Saprolegniaceae</taxon>
        <taxon>Saprolegnia</taxon>
    </lineage>
</organism>
<dbReference type="EMBL" id="KK583194">
    <property type="protein sequence ID" value="KDO32988.1"/>
    <property type="molecule type" value="Genomic_DNA"/>
</dbReference>
<feature type="compositionally biased region" description="Acidic residues" evidence="1">
    <location>
        <begin position="54"/>
        <end position="63"/>
    </location>
</feature>
<dbReference type="RefSeq" id="XP_012196632.1">
    <property type="nucleotide sequence ID" value="XM_012341242.1"/>
</dbReference>
<feature type="region of interest" description="Disordered" evidence="1">
    <location>
        <begin position="8"/>
        <end position="75"/>
    </location>
</feature>
<dbReference type="GeneID" id="24125221"/>
<keyword evidence="3" id="KW-1185">Reference proteome</keyword>
<feature type="compositionally biased region" description="Basic residues" evidence="1">
    <location>
        <begin position="18"/>
        <end position="27"/>
    </location>
</feature>
<dbReference type="KEGG" id="spar:SPRG_02679"/>
<reference evidence="2 3" key="1">
    <citation type="journal article" date="2013" name="PLoS Genet.">
        <title>Distinctive expansion of potential virulence genes in the genome of the oomycete fish pathogen Saprolegnia parasitica.</title>
        <authorList>
            <person name="Jiang R.H."/>
            <person name="de Bruijn I."/>
            <person name="Haas B.J."/>
            <person name="Belmonte R."/>
            <person name="Lobach L."/>
            <person name="Christie J."/>
            <person name="van den Ackerveken G."/>
            <person name="Bottin A."/>
            <person name="Bulone V."/>
            <person name="Diaz-Moreno S.M."/>
            <person name="Dumas B."/>
            <person name="Fan L."/>
            <person name="Gaulin E."/>
            <person name="Govers F."/>
            <person name="Grenville-Briggs L.J."/>
            <person name="Horner N.R."/>
            <person name="Levin J.Z."/>
            <person name="Mammella M."/>
            <person name="Meijer H.J."/>
            <person name="Morris P."/>
            <person name="Nusbaum C."/>
            <person name="Oome S."/>
            <person name="Phillips A.J."/>
            <person name="van Rooyen D."/>
            <person name="Rzeszutek E."/>
            <person name="Saraiva M."/>
            <person name="Secombes C.J."/>
            <person name="Seidl M.F."/>
            <person name="Snel B."/>
            <person name="Stassen J.H."/>
            <person name="Sykes S."/>
            <person name="Tripathy S."/>
            <person name="van den Berg H."/>
            <person name="Vega-Arreguin J.C."/>
            <person name="Wawra S."/>
            <person name="Young S.K."/>
            <person name="Zeng Q."/>
            <person name="Dieguez-Uribeondo J."/>
            <person name="Russ C."/>
            <person name="Tyler B.M."/>
            <person name="van West P."/>
        </authorList>
    </citation>
    <scope>NUCLEOTIDE SEQUENCE [LARGE SCALE GENOMIC DNA]</scope>
    <source>
        <strain evidence="2 3">CBS 223.65</strain>
    </source>
</reference>
<dbReference type="VEuPathDB" id="FungiDB:SPRG_02679"/>
<proteinExistence type="predicted"/>
<gene>
    <name evidence="2" type="ORF">SPRG_02679</name>
</gene>
<evidence type="ECO:0000313" key="2">
    <source>
        <dbReference type="EMBL" id="KDO32988.1"/>
    </source>
</evidence>
<accession>A0A067CR35</accession>
<protein>
    <submittedName>
        <fullName evidence="2">Uncharacterized protein</fullName>
    </submittedName>
</protein>
<dbReference type="AlphaFoldDB" id="A0A067CR35"/>
<dbReference type="Proteomes" id="UP000030745">
    <property type="component" value="Unassembled WGS sequence"/>
</dbReference>
<evidence type="ECO:0000313" key="3">
    <source>
        <dbReference type="Proteomes" id="UP000030745"/>
    </source>
</evidence>